<proteinExistence type="predicted"/>
<evidence type="ECO:0008006" key="4">
    <source>
        <dbReference type="Google" id="ProtNLM"/>
    </source>
</evidence>
<gene>
    <name evidence="2" type="ORF">CFOL_v3_32069</name>
</gene>
<keyword evidence="3" id="KW-1185">Reference proteome</keyword>
<comment type="caution">
    <text evidence="2">The sequence shown here is derived from an EMBL/GenBank/DDBJ whole genome shotgun (WGS) entry which is preliminary data.</text>
</comment>
<accession>A0A1Q3D818</accession>
<reference evidence="3" key="1">
    <citation type="submission" date="2016-04" db="EMBL/GenBank/DDBJ databases">
        <title>Cephalotus genome sequencing.</title>
        <authorList>
            <person name="Fukushima K."/>
            <person name="Hasebe M."/>
            <person name="Fang X."/>
        </authorList>
    </citation>
    <scope>NUCLEOTIDE SEQUENCE [LARGE SCALE GENOMIC DNA]</scope>
    <source>
        <strain evidence="3">cv. St1</strain>
    </source>
</reference>
<evidence type="ECO:0000313" key="2">
    <source>
        <dbReference type="EMBL" id="GAV88647.1"/>
    </source>
</evidence>
<keyword evidence="1" id="KW-1133">Transmembrane helix</keyword>
<evidence type="ECO:0000256" key="1">
    <source>
        <dbReference type="SAM" id="Phobius"/>
    </source>
</evidence>
<dbReference type="PANTHER" id="PTHR33344:SF1">
    <property type="entry name" value="OS06G0214100 PROTEIN"/>
    <property type="match status" value="1"/>
</dbReference>
<dbReference type="OrthoDB" id="508259at2759"/>
<sequence length="329" mass="37374">MARGEWGYHGRGKWNCSYKKITLIVCSINIVVALYVLRSLYISLYIFSNNNDLLSVVNYTPDQIRKMEESLRIRRENQPVNLIELVKGLKKELSSEKSVVELPPALKQKISSEILQRLKSLSANATVSDRQEAVESWRKEKLEEAKQLTLRIEGMNSTILQEEAAMLVRALESDWAVLSEEIGLWIPAEVIQLEHDDKPEGVDDSEDEVLPGRPLPPECNAELHSDYGGAAVRWGLTHHKESAEECCRACLDQAKRAKPGENKCNIWVYCPSETGCHSPDIYEHKHTECWLKYDEKPKISFKGRYPESYRNSHPSAPVIVPWVSGVVSS</sequence>
<keyword evidence="1" id="KW-0472">Membrane</keyword>
<organism evidence="2 3">
    <name type="scientific">Cephalotus follicularis</name>
    <name type="common">Albany pitcher plant</name>
    <dbReference type="NCBI Taxonomy" id="3775"/>
    <lineage>
        <taxon>Eukaryota</taxon>
        <taxon>Viridiplantae</taxon>
        <taxon>Streptophyta</taxon>
        <taxon>Embryophyta</taxon>
        <taxon>Tracheophyta</taxon>
        <taxon>Spermatophyta</taxon>
        <taxon>Magnoliopsida</taxon>
        <taxon>eudicotyledons</taxon>
        <taxon>Gunneridae</taxon>
        <taxon>Pentapetalae</taxon>
        <taxon>rosids</taxon>
        <taxon>fabids</taxon>
        <taxon>Oxalidales</taxon>
        <taxon>Cephalotaceae</taxon>
        <taxon>Cephalotus</taxon>
    </lineage>
</organism>
<dbReference type="InParanoid" id="A0A1Q3D818"/>
<dbReference type="Proteomes" id="UP000187406">
    <property type="component" value="Unassembled WGS sequence"/>
</dbReference>
<dbReference type="AlphaFoldDB" id="A0A1Q3D818"/>
<dbReference type="EMBL" id="BDDD01005004">
    <property type="protein sequence ID" value="GAV88647.1"/>
    <property type="molecule type" value="Genomic_DNA"/>
</dbReference>
<dbReference type="PANTHER" id="PTHR33344">
    <property type="entry name" value="OS02G0761600 PROTEIN"/>
    <property type="match status" value="1"/>
</dbReference>
<keyword evidence="1" id="KW-0812">Transmembrane</keyword>
<evidence type="ECO:0000313" key="3">
    <source>
        <dbReference type="Proteomes" id="UP000187406"/>
    </source>
</evidence>
<dbReference type="FunCoup" id="A0A1Q3D818">
    <property type="interactions" value="2029"/>
</dbReference>
<dbReference type="STRING" id="3775.A0A1Q3D818"/>
<protein>
    <recommendedName>
        <fullName evidence="4">Apple domain-containing protein</fullName>
    </recommendedName>
</protein>
<feature type="transmembrane region" description="Helical" evidence="1">
    <location>
        <begin position="21"/>
        <end position="47"/>
    </location>
</feature>
<name>A0A1Q3D818_CEPFO</name>